<dbReference type="GO" id="GO:0051539">
    <property type="term" value="F:4 iron, 4 sulfur cluster binding"/>
    <property type="evidence" value="ECO:0007669"/>
    <property type="project" value="UniProtKB-KW"/>
</dbReference>
<dbReference type="Gene3D" id="1.10.275.30">
    <property type="match status" value="1"/>
</dbReference>
<dbReference type="SUPFAM" id="SSF52540">
    <property type="entry name" value="P-loop containing nucleoside triphosphate hydrolases"/>
    <property type="match status" value="2"/>
</dbReference>
<comment type="caution">
    <text evidence="15">The sequence shown here is derived from an EMBL/GenBank/DDBJ whole genome shotgun (WGS) entry which is preliminary data.</text>
</comment>
<evidence type="ECO:0000256" key="9">
    <source>
        <dbReference type="ARBA" id="ARBA00023014"/>
    </source>
</evidence>
<evidence type="ECO:0000256" key="13">
    <source>
        <dbReference type="ARBA" id="ARBA00038058"/>
    </source>
</evidence>
<evidence type="ECO:0000256" key="12">
    <source>
        <dbReference type="ARBA" id="ARBA00023235"/>
    </source>
</evidence>
<dbReference type="Proteomes" id="UP000295689">
    <property type="component" value="Unassembled WGS sequence"/>
</dbReference>
<dbReference type="InterPro" id="IPR027417">
    <property type="entry name" value="P-loop_NTPase"/>
</dbReference>
<dbReference type="GO" id="GO:0003678">
    <property type="term" value="F:DNA helicase activity"/>
    <property type="evidence" value="ECO:0007669"/>
    <property type="project" value="InterPro"/>
</dbReference>
<dbReference type="EMBL" id="SLVV01000002">
    <property type="protein sequence ID" value="TCN27385.1"/>
    <property type="molecule type" value="Genomic_DNA"/>
</dbReference>
<reference evidence="15 16" key="1">
    <citation type="journal article" date="2015" name="Stand. Genomic Sci.">
        <title>Genomic Encyclopedia of Bacterial and Archaeal Type Strains, Phase III: the genomes of soil and plant-associated and newly described type strains.</title>
        <authorList>
            <person name="Whitman W.B."/>
            <person name="Woyke T."/>
            <person name="Klenk H.P."/>
            <person name="Zhou Y."/>
            <person name="Lilburn T.G."/>
            <person name="Beck B.J."/>
            <person name="De Vos P."/>
            <person name="Vandamme P."/>
            <person name="Eisen J.A."/>
            <person name="Garrity G."/>
            <person name="Hugenholtz P."/>
            <person name="Kyrpides N.C."/>
        </authorList>
    </citation>
    <scope>NUCLEOTIDE SEQUENCE [LARGE SCALE GENOMIC DNA]</scope>
    <source>
        <strain evidence="15 16">CV53</strain>
    </source>
</reference>
<feature type="domain" description="Helicase ATP-binding" evidence="14">
    <location>
        <begin position="188"/>
        <end position="434"/>
    </location>
</feature>
<evidence type="ECO:0000256" key="3">
    <source>
        <dbReference type="ARBA" id="ARBA00022741"/>
    </source>
</evidence>
<dbReference type="AlphaFoldDB" id="A0A4R2BL31"/>
<dbReference type="InterPro" id="IPR006555">
    <property type="entry name" value="ATP-dep_Helicase_C"/>
</dbReference>
<name>A0A4R2BL31_9BACI</name>
<evidence type="ECO:0000256" key="4">
    <source>
        <dbReference type="ARBA" id="ARBA00022763"/>
    </source>
</evidence>
<sequence length="766" mass="88044">MALRGEKMDNEYKISVRALVEYVFSSGSIESGFRTALSLTEGTRAHIELQKDYQESDQREVPLHTTLPLDGISLHIDGRADGILFRNGEVTVDEIKSTAGRLSLVNEDTYPVHWAQADFYAYMYAKDHEISAMNIQLTYKQVQTGEVKRFAKKLLFKELEESIHDLASRFVPFARLRLANIEKRNRSINELSFPFEDYRKGQRMLAGAVYKTALEKKTLFAQAPTGIGKTISTIFPSVKAIGEGLINKIFYLTAKTITRQAAEEAFRLMEEKGLFCQYVTITAKEKVCLKDHTVCTKEQCEFADGYYDRINGAVLDILENETRMDREIIVRYSRVHRVCPFEFSLDLAYVSDAVVCDYNYVFDPRVSIKRYSEEYKKQSVLLVDEAHNLVDRGREMYSASLNKAPFLQLRRQYKEINGKIYEISKKLNEFFISIRKQAGSEKTMVLKDTPKELNGLADQFISECELELLKGKEEEPLLLEAFFAVQNWVRIGKLYSEEFTTYCEISNKDVSIKQFCLDPSRLVRKYAKSFRSRVYFSATFTPLVYYLNMLGGGEEDYKITLPSPFVREQNDVRICPLSTRYRDRDRSILPIVRTITNLVHEKPGNYLVFFPSYQYMSSVLEKWEGAGIETLIQGTGMDEREREAFLENFSPKNEVSLVGFAVLGGIFSEGIDLKGDRLNGVVIVGVGLPQIGFERDLIKGYFAEKGMHGYDYAYVYPGMNKVLQAGGRLIRSENDRGTIMLIDDRFLLPKYQQLIPNEWMDYKIIN</sequence>
<evidence type="ECO:0000256" key="10">
    <source>
        <dbReference type="ARBA" id="ARBA00023125"/>
    </source>
</evidence>
<keyword evidence="11" id="KW-0234">DNA repair</keyword>
<evidence type="ECO:0000256" key="7">
    <source>
        <dbReference type="ARBA" id="ARBA00022840"/>
    </source>
</evidence>
<evidence type="ECO:0000256" key="5">
    <source>
        <dbReference type="ARBA" id="ARBA00022801"/>
    </source>
</evidence>
<evidence type="ECO:0000313" key="16">
    <source>
        <dbReference type="Proteomes" id="UP000295689"/>
    </source>
</evidence>
<dbReference type="Pfam" id="PF13307">
    <property type="entry name" value="Helicase_C_2"/>
    <property type="match status" value="1"/>
</dbReference>
<dbReference type="InterPro" id="IPR045028">
    <property type="entry name" value="DinG/Rad3-like"/>
</dbReference>
<dbReference type="PANTHER" id="PTHR11472">
    <property type="entry name" value="DNA REPAIR DEAD HELICASE RAD3/XP-D SUBFAMILY MEMBER"/>
    <property type="match status" value="1"/>
</dbReference>
<dbReference type="GO" id="GO:0005524">
    <property type="term" value="F:ATP binding"/>
    <property type="evidence" value="ECO:0007669"/>
    <property type="project" value="UniProtKB-KW"/>
</dbReference>
<dbReference type="InterPro" id="IPR006554">
    <property type="entry name" value="Helicase-like_DEXD_c2"/>
</dbReference>
<keyword evidence="4" id="KW-0227">DNA damage</keyword>
<evidence type="ECO:0000256" key="2">
    <source>
        <dbReference type="ARBA" id="ARBA00022723"/>
    </source>
</evidence>
<gene>
    <name evidence="15" type="ORF">EV146_102335</name>
</gene>
<evidence type="ECO:0000256" key="1">
    <source>
        <dbReference type="ARBA" id="ARBA00022485"/>
    </source>
</evidence>
<evidence type="ECO:0000256" key="11">
    <source>
        <dbReference type="ARBA" id="ARBA00023204"/>
    </source>
</evidence>
<evidence type="ECO:0000313" key="15">
    <source>
        <dbReference type="EMBL" id="TCN27385.1"/>
    </source>
</evidence>
<dbReference type="InterPro" id="IPR014013">
    <property type="entry name" value="Helic_SF1/SF2_ATP-bd_DinG/Rad3"/>
</dbReference>
<keyword evidence="9" id="KW-0411">Iron-sulfur</keyword>
<dbReference type="SMART" id="SM00488">
    <property type="entry name" value="DEXDc2"/>
    <property type="match status" value="1"/>
</dbReference>
<protein>
    <submittedName>
        <fullName evidence="15">Rad3-related DNA helicase</fullName>
    </submittedName>
</protein>
<keyword evidence="2" id="KW-0479">Metal-binding</keyword>
<dbReference type="Gene3D" id="3.90.320.10">
    <property type="match status" value="1"/>
</dbReference>
<evidence type="ECO:0000259" key="14">
    <source>
        <dbReference type="PROSITE" id="PS51193"/>
    </source>
</evidence>
<dbReference type="SMART" id="SM00491">
    <property type="entry name" value="HELICc2"/>
    <property type="match status" value="1"/>
</dbReference>
<comment type="similarity">
    <text evidence="13">Belongs to the helicase family. DinG subfamily.</text>
</comment>
<keyword evidence="6 15" id="KW-0347">Helicase</keyword>
<dbReference type="InterPro" id="IPR011604">
    <property type="entry name" value="PDDEXK-like_dom_sf"/>
</dbReference>
<keyword evidence="12" id="KW-0413">Isomerase</keyword>
<keyword evidence="5" id="KW-0378">Hydrolase</keyword>
<keyword evidence="16" id="KW-1185">Reference proteome</keyword>
<dbReference type="PANTHER" id="PTHR11472:SF34">
    <property type="entry name" value="REGULATOR OF TELOMERE ELONGATION HELICASE 1"/>
    <property type="match status" value="1"/>
</dbReference>
<dbReference type="GO" id="GO:0003677">
    <property type="term" value="F:DNA binding"/>
    <property type="evidence" value="ECO:0007669"/>
    <property type="project" value="UniProtKB-KW"/>
</dbReference>
<keyword evidence="8" id="KW-0408">Iron</keyword>
<evidence type="ECO:0000256" key="8">
    <source>
        <dbReference type="ARBA" id="ARBA00023004"/>
    </source>
</evidence>
<dbReference type="Pfam" id="PF06733">
    <property type="entry name" value="DEAD_2"/>
    <property type="match status" value="1"/>
</dbReference>
<keyword evidence="10" id="KW-0238">DNA-binding</keyword>
<dbReference type="InterPro" id="IPR010614">
    <property type="entry name" value="RAD3-like_helicase_DEAD"/>
</dbReference>
<dbReference type="GO" id="GO:0006281">
    <property type="term" value="P:DNA repair"/>
    <property type="evidence" value="ECO:0007669"/>
    <property type="project" value="UniProtKB-KW"/>
</dbReference>
<dbReference type="PROSITE" id="PS51193">
    <property type="entry name" value="HELICASE_ATP_BIND_2"/>
    <property type="match status" value="1"/>
</dbReference>
<dbReference type="Gene3D" id="3.40.50.300">
    <property type="entry name" value="P-loop containing nucleotide triphosphate hydrolases"/>
    <property type="match status" value="2"/>
</dbReference>
<evidence type="ECO:0000256" key="6">
    <source>
        <dbReference type="ARBA" id="ARBA00022806"/>
    </source>
</evidence>
<accession>A0A4R2BL31</accession>
<proteinExistence type="inferred from homology"/>
<organism evidence="15 16">
    <name type="scientific">Mesobacillus foraminis</name>
    <dbReference type="NCBI Taxonomy" id="279826"/>
    <lineage>
        <taxon>Bacteria</taxon>
        <taxon>Bacillati</taxon>
        <taxon>Bacillota</taxon>
        <taxon>Bacilli</taxon>
        <taxon>Bacillales</taxon>
        <taxon>Bacillaceae</taxon>
        <taxon>Mesobacillus</taxon>
    </lineage>
</organism>
<dbReference type="GO" id="GO:0046872">
    <property type="term" value="F:metal ion binding"/>
    <property type="evidence" value="ECO:0007669"/>
    <property type="project" value="UniProtKB-KW"/>
</dbReference>
<dbReference type="GO" id="GO:0016818">
    <property type="term" value="F:hydrolase activity, acting on acid anhydrides, in phosphorus-containing anhydrides"/>
    <property type="evidence" value="ECO:0007669"/>
    <property type="project" value="InterPro"/>
</dbReference>
<keyword evidence="7" id="KW-0067">ATP-binding</keyword>
<keyword evidence="3" id="KW-0547">Nucleotide-binding</keyword>
<keyword evidence="1" id="KW-0004">4Fe-4S</keyword>